<dbReference type="PANTHER" id="PTHR47803">
    <property type="entry name" value="TRNA-SPECIFIC ADENOSINE DEAMINASE 1"/>
    <property type="match status" value="1"/>
</dbReference>
<dbReference type="Proteomes" id="UP000002038">
    <property type="component" value="Unassembled WGS sequence"/>
</dbReference>
<evidence type="ECO:0000259" key="2">
    <source>
        <dbReference type="PROSITE" id="PS50141"/>
    </source>
</evidence>
<accession>A0A179UP13</accession>
<dbReference type="InterPro" id="IPR042935">
    <property type="entry name" value="Tad1"/>
</dbReference>
<protein>
    <submittedName>
        <fullName evidence="3">tRNA-specific adenosine deaminase</fullName>
    </submittedName>
</protein>
<feature type="domain" description="A to I editase" evidence="2">
    <location>
        <begin position="60"/>
        <end position="424"/>
    </location>
</feature>
<dbReference type="VEuPathDB" id="FungiDB:BDBG_05013"/>
<dbReference type="GO" id="GO:0002100">
    <property type="term" value="P:tRNA wobble adenosine to inosine editing"/>
    <property type="evidence" value="ECO:0007669"/>
    <property type="project" value="InterPro"/>
</dbReference>
<feature type="compositionally biased region" description="Low complexity" evidence="1">
    <location>
        <begin position="227"/>
        <end position="238"/>
    </location>
</feature>
<feature type="region of interest" description="Disordered" evidence="1">
    <location>
        <begin position="217"/>
        <end position="250"/>
    </location>
</feature>
<dbReference type="GO" id="GO:0003723">
    <property type="term" value="F:RNA binding"/>
    <property type="evidence" value="ECO:0007669"/>
    <property type="project" value="InterPro"/>
</dbReference>
<dbReference type="InterPro" id="IPR002466">
    <property type="entry name" value="A_deamin"/>
</dbReference>
<sequence>MGDASLGSRIARLVHSHFDALPKRSKPTIHPDGSREWVPLSGIVLVTGENTREEILTCVAIATGAKCLPSSQISQCRGMVLHDSHAEILAIRAFNNWLLEECKSLLEHRIDYSNHEFKSERIEANEANNNDEAGTQPTCGKLHASKFINWRHQPGTGPNLASHTLSRISDTNQLAKTKHSWPPFELRKDLRIYMYGTCAPCGDVSMELCMASQEDPTPWATPPLGASNNPENSSGNSSQHNQANNIPHTTTSLLNGRAHFSILGAVRRKPSRADAESTLSKSCSDKLAVKQVTSLLTFPACLLIFPSSNAYLTALLLPEEEISRVACARAFGSGETGRLGELNGRRWSDDDPGVDDDDTAASLGGMGYTFRPFEVRPVPTAQVQEEWAFGKPKDNNGAEKKKSKPGNISAVWTAAPSSSTAINGKLATGTKLNETLINGVKQGYRISSSTPRKASALSRAKMWGLLRDIVQLLPSADNCGENDGVAAQTGKFENQTSTTRRALDHIHDNSLFAKMKECVLTAQSYELMKRKCIKMGIGPSKLRKNVTTDVREVLGNWVENRGDEDWGLELLEESSTRKVVERV</sequence>
<dbReference type="SMART" id="SM00552">
    <property type="entry name" value="ADEAMc"/>
    <property type="match status" value="1"/>
</dbReference>
<evidence type="ECO:0000313" key="4">
    <source>
        <dbReference type="Proteomes" id="UP000002038"/>
    </source>
</evidence>
<dbReference type="PROSITE" id="PS50141">
    <property type="entry name" value="A_DEAMIN_EDITASE"/>
    <property type="match status" value="1"/>
</dbReference>
<feature type="compositionally biased region" description="Polar residues" evidence="1">
    <location>
        <begin position="239"/>
        <end position="250"/>
    </location>
</feature>
<dbReference type="KEGG" id="bgh:BDBG_05013"/>
<organism evidence="3 4">
    <name type="scientific">Blastomyces gilchristii (strain SLH14081)</name>
    <name type="common">Blastomyces dermatitidis</name>
    <dbReference type="NCBI Taxonomy" id="559298"/>
    <lineage>
        <taxon>Eukaryota</taxon>
        <taxon>Fungi</taxon>
        <taxon>Dikarya</taxon>
        <taxon>Ascomycota</taxon>
        <taxon>Pezizomycotina</taxon>
        <taxon>Eurotiomycetes</taxon>
        <taxon>Eurotiomycetidae</taxon>
        <taxon>Onygenales</taxon>
        <taxon>Ajellomycetaceae</taxon>
        <taxon>Blastomyces</taxon>
    </lineage>
</organism>
<proteinExistence type="predicted"/>
<dbReference type="AlphaFoldDB" id="A0A179UP13"/>
<dbReference type="STRING" id="559298.A0A179UP13"/>
<gene>
    <name evidence="3" type="ORF">BDBG_05013</name>
</gene>
<feature type="compositionally biased region" description="Basic and acidic residues" evidence="1">
    <location>
        <begin position="391"/>
        <end position="400"/>
    </location>
</feature>
<dbReference type="GO" id="GO:0043829">
    <property type="term" value="F:tRNA-specific adenosine-37 deaminase activity"/>
    <property type="evidence" value="ECO:0007669"/>
    <property type="project" value="TreeGrafter"/>
</dbReference>
<dbReference type="PANTHER" id="PTHR47803:SF1">
    <property type="entry name" value="TRNA-SPECIFIC ADENOSINE DEAMINASE 1"/>
    <property type="match status" value="1"/>
</dbReference>
<dbReference type="EMBL" id="GG657455">
    <property type="protein sequence ID" value="OAT08781.1"/>
    <property type="molecule type" value="Genomic_DNA"/>
</dbReference>
<reference evidence="4" key="1">
    <citation type="journal article" date="2015" name="PLoS Genet.">
        <title>The dynamic genome and transcriptome of the human fungal pathogen Blastomyces and close relative Emmonsia.</title>
        <authorList>
            <person name="Munoz J.F."/>
            <person name="Gauthier G.M."/>
            <person name="Desjardins C.A."/>
            <person name="Gallo J.E."/>
            <person name="Holder J."/>
            <person name="Sullivan T.D."/>
            <person name="Marty A.J."/>
            <person name="Carmen J.C."/>
            <person name="Chen Z."/>
            <person name="Ding L."/>
            <person name="Gujja S."/>
            <person name="Magrini V."/>
            <person name="Misas E."/>
            <person name="Mitreva M."/>
            <person name="Priest M."/>
            <person name="Saif S."/>
            <person name="Whiston E.A."/>
            <person name="Young S."/>
            <person name="Zeng Q."/>
            <person name="Goldman W.E."/>
            <person name="Mardis E.R."/>
            <person name="Taylor J.W."/>
            <person name="McEwen J.G."/>
            <person name="Clay O.K."/>
            <person name="Klein B.S."/>
            <person name="Cuomo C.A."/>
        </authorList>
    </citation>
    <scope>NUCLEOTIDE SEQUENCE [LARGE SCALE GENOMIC DNA]</scope>
    <source>
        <strain evidence="4">SLH14081</strain>
    </source>
</reference>
<keyword evidence="4" id="KW-1185">Reference proteome</keyword>
<evidence type="ECO:0000256" key="1">
    <source>
        <dbReference type="SAM" id="MobiDB-lite"/>
    </source>
</evidence>
<name>A0A179UP13_BLAGS</name>
<dbReference type="GeneID" id="8509639"/>
<evidence type="ECO:0000313" key="3">
    <source>
        <dbReference type="EMBL" id="OAT08781.1"/>
    </source>
</evidence>
<dbReference type="Pfam" id="PF02137">
    <property type="entry name" value="A_deamin"/>
    <property type="match status" value="1"/>
</dbReference>
<dbReference type="RefSeq" id="XP_031578466.1">
    <property type="nucleotide sequence ID" value="XM_031721943.1"/>
</dbReference>
<dbReference type="OrthoDB" id="10268011at2759"/>
<feature type="region of interest" description="Disordered" evidence="1">
    <location>
        <begin position="387"/>
        <end position="408"/>
    </location>
</feature>